<evidence type="ECO:0000256" key="2">
    <source>
        <dbReference type="ARBA" id="ARBA00093450"/>
    </source>
</evidence>
<evidence type="ECO:0000313" key="4">
    <source>
        <dbReference type="EMBL" id="MBJ7609696.1"/>
    </source>
</evidence>
<dbReference type="InterPro" id="IPR007551">
    <property type="entry name" value="YajQ/Smlt4090-like"/>
</dbReference>
<sequence length="163" mass="18721">MAQEFSFDVVSDFDHQELVNATDQARREIGTRYDFKNLTAEIELEKEQLTITTEGDMQLRAMVDVLKSKFHKRNLDLKILDPQKAESAAKGNVRQVIKLRRGINDELAKKLQKQIRADQPKVQVRIQGDQLRVSAKDKDTLQAVIASLRAAELEVPLQFTNYR</sequence>
<comment type="function">
    <text evidence="3">Nucleotide-binding protein.</text>
</comment>
<dbReference type="SUPFAM" id="SSF89963">
    <property type="entry name" value="YajQ-like"/>
    <property type="match status" value="2"/>
</dbReference>
<name>A0A934NGT5_9BACT</name>
<dbReference type="Gene3D" id="3.30.70.990">
    <property type="entry name" value="YajQ-like, domain 2"/>
    <property type="match status" value="1"/>
</dbReference>
<proteinExistence type="inferred from homology"/>
<dbReference type="Proteomes" id="UP000614410">
    <property type="component" value="Unassembled WGS sequence"/>
</dbReference>
<dbReference type="Pfam" id="PF04461">
    <property type="entry name" value="YajQ"/>
    <property type="match status" value="1"/>
</dbReference>
<organism evidence="4 5">
    <name type="scientific">Candidatus Amunia macphersoniae</name>
    <dbReference type="NCBI Taxonomy" id="3127014"/>
    <lineage>
        <taxon>Bacteria</taxon>
        <taxon>Bacillati</taxon>
        <taxon>Candidatus Dormiibacterota</taxon>
        <taxon>Candidatus Dormibacteria</taxon>
        <taxon>Candidatus Aeolococcales</taxon>
        <taxon>Candidatus Aeolococcaceae</taxon>
        <taxon>Candidatus Amunia</taxon>
    </lineage>
</organism>
<dbReference type="EMBL" id="JAEKNN010000050">
    <property type="protein sequence ID" value="MBJ7609696.1"/>
    <property type="molecule type" value="Genomic_DNA"/>
</dbReference>
<evidence type="ECO:0000313" key="5">
    <source>
        <dbReference type="Proteomes" id="UP000614410"/>
    </source>
</evidence>
<comment type="similarity">
    <text evidence="2 3">Belongs to the YajQ family.</text>
</comment>
<reference evidence="4 5" key="1">
    <citation type="submission" date="2020-10" db="EMBL/GenBank/DDBJ databases">
        <title>Ca. Dormibacterota MAGs.</title>
        <authorList>
            <person name="Montgomery K."/>
        </authorList>
    </citation>
    <scope>NUCLEOTIDE SEQUENCE [LARGE SCALE GENOMIC DNA]</scope>
    <source>
        <strain evidence="4">Mitchell_Peninsula_5</strain>
    </source>
</reference>
<dbReference type="InterPro" id="IPR035571">
    <property type="entry name" value="UPF0234-like_C"/>
</dbReference>
<comment type="caution">
    <text evidence="4">The sequence shown here is derived from an EMBL/GenBank/DDBJ whole genome shotgun (WGS) entry which is preliminary data.</text>
</comment>
<dbReference type="InterPro" id="IPR036183">
    <property type="entry name" value="YajQ-like_sf"/>
</dbReference>
<evidence type="ECO:0000256" key="3">
    <source>
        <dbReference type="HAMAP-Rule" id="MF_00632"/>
    </source>
</evidence>
<dbReference type="Gene3D" id="3.30.70.860">
    <property type="match status" value="1"/>
</dbReference>
<keyword evidence="1 3" id="KW-0547">Nucleotide-binding</keyword>
<dbReference type="HAMAP" id="MF_00632">
    <property type="entry name" value="UPF0234"/>
    <property type="match status" value="1"/>
</dbReference>
<dbReference type="GO" id="GO:0000166">
    <property type="term" value="F:nucleotide binding"/>
    <property type="evidence" value="ECO:0007669"/>
    <property type="project" value="UniProtKB-UniRule"/>
</dbReference>
<dbReference type="GO" id="GO:0005829">
    <property type="term" value="C:cytosol"/>
    <property type="evidence" value="ECO:0007669"/>
    <property type="project" value="TreeGrafter"/>
</dbReference>
<evidence type="ECO:0000256" key="1">
    <source>
        <dbReference type="ARBA" id="ARBA00022741"/>
    </source>
</evidence>
<dbReference type="InterPro" id="IPR035570">
    <property type="entry name" value="UPF0234_N"/>
</dbReference>
<dbReference type="NCBIfam" id="NF003819">
    <property type="entry name" value="PRK05412.1"/>
    <property type="match status" value="1"/>
</dbReference>
<dbReference type="CDD" id="cd11740">
    <property type="entry name" value="YajQ_like"/>
    <property type="match status" value="1"/>
</dbReference>
<dbReference type="PANTHER" id="PTHR30476">
    <property type="entry name" value="UPF0234 PROTEIN YAJQ"/>
    <property type="match status" value="1"/>
</dbReference>
<protein>
    <recommendedName>
        <fullName evidence="3">Nucleotide-binding protein JF887_09770</fullName>
    </recommendedName>
</protein>
<gene>
    <name evidence="4" type="ORF">JF887_09770</name>
</gene>
<dbReference type="PANTHER" id="PTHR30476:SF0">
    <property type="entry name" value="UPF0234 PROTEIN YAJQ"/>
    <property type="match status" value="1"/>
</dbReference>
<accession>A0A934NGT5</accession>
<dbReference type="AlphaFoldDB" id="A0A934NGT5"/>